<reference evidence="2 3" key="1">
    <citation type="submission" date="2018-02" db="EMBL/GenBank/DDBJ databases">
        <title>Draft genome of wild Prunus yedoensis var. nudiflora.</title>
        <authorList>
            <person name="Baek S."/>
            <person name="Kim J.-H."/>
            <person name="Choi K."/>
            <person name="Kim G.-B."/>
            <person name="Cho A."/>
            <person name="Jang H."/>
            <person name="Shin C.-H."/>
            <person name="Yu H.-J."/>
            <person name="Mun J.-H."/>
        </authorList>
    </citation>
    <scope>NUCLEOTIDE SEQUENCE [LARGE SCALE GENOMIC DNA]</scope>
    <source>
        <strain evidence="3">cv. Jeju island</strain>
        <tissue evidence="2">Leaf</tissue>
    </source>
</reference>
<protein>
    <submittedName>
        <fullName evidence="2">Uncharacterized protein</fullName>
    </submittedName>
</protein>
<accession>A0A314UHE7</accession>
<feature type="region of interest" description="Disordered" evidence="1">
    <location>
        <begin position="1"/>
        <end position="23"/>
    </location>
</feature>
<dbReference type="Proteomes" id="UP000250321">
    <property type="component" value="Unassembled WGS sequence"/>
</dbReference>
<feature type="compositionally biased region" description="Polar residues" evidence="1">
    <location>
        <begin position="62"/>
        <end position="71"/>
    </location>
</feature>
<keyword evidence="3" id="KW-1185">Reference proteome</keyword>
<sequence length="130" mass="13818">MGSTSTTVIIEAPEEGTEEALKQDGSLDEAGKLHKELAEKKFLRPGKGTEQVELPQNKKSEAANTNETNAQPARICGNQVNASGGHHVGVIDCNNRGQGTGCNIEDNEIDSKDSEYVGVINCGNDPKKPN</sequence>
<proteinExistence type="predicted"/>
<organism evidence="2 3">
    <name type="scientific">Prunus yedoensis var. nudiflora</name>
    <dbReference type="NCBI Taxonomy" id="2094558"/>
    <lineage>
        <taxon>Eukaryota</taxon>
        <taxon>Viridiplantae</taxon>
        <taxon>Streptophyta</taxon>
        <taxon>Embryophyta</taxon>
        <taxon>Tracheophyta</taxon>
        <taxon>Spermatophyta</taxon>
        <taxon>Magnoliopsida</taxon>
        <taxon>eudicotyledons</taxon>
        <taxon>Gunneridae</taxon>
        <taxon>Pentapetalae</taxon>
        <taxon>rosids</taxon>
        <taxon>fabids</taxon>
        <taxon>Rosales</taxon>
        <taxon>Rosaceae</taxon>
        <taxon>Amygdaloideae</taxon>
        <taxon>Amygdaleae</taxon>
        <taxon>Prunus</taxon>
    </lineage>
</organism>
<comment type="caution">
    <text evidence="2">The sequence shown here is derived from an EMBL/GenBank/DDBJ whole genome shotgun (WGS) entry which is preliminary data.</text>
</comment>
<dbReference type="OrthoDB" id="10339624at2759"/>
<dbReference type="AlphaFoldDB" id="A0A314UHE7"/>
<evidence type="ECO:0000313" key="2">
    <source>
        <dbReference type="EMBL" id="PQM36166.1"/>
    </source>
</evidence>
<gene>
    <name evidence="2" type="ORF">Pyn_06667</name>
</gene>
<evidence type="ECO:0000313" key="3">
    <source>
        <dbReference type="Proteomes" id="UP000250321"/>
    </source>
</evidence>
<name>A0A314UHE7_PRUYE</name>
<feature type="region of interest" description="Disordered" evidence="1">
    <location>
        <begin position="38"/>
        <end position="72"/>
    </location>
</feature>
<dbReference type="EMBL" id="PJQY01003575">
    <property type="protein sequence ID" value="PQM36166.1"/>
    <property type="molecule type" value="Genomic_DNA"/>
</dbReference>
<evidence type="ECO:0000256" key="1">
    <source>
        <dbReference type="SAM" id="MobiDB-lite"/>
    </source>
</evidence>